<keyword evidence="1" id="KW-0472">Membrane</keyword>
<accession>A0ABN0NYX3</accession>
<dbReference type="Proteomes" id="UP000016649">
    <property type="component" value="Unassembled WGS sequence"/>
</dbReference>
<organism evidence="2 3">
    <name type="scientific">Treponema lecithinolyticum ATCC 700332</name>
    <dbReference type="NCBI Taxonomy" id="1321815"/>
    <lineage>
        <taxon>Bacteria</taxon>
        <taxon>Pseudomonadati</taxon>
        <taxon>Spirochaetota</taxon>
        <taxon>Spirochaetia</taxon>
        <taxon>Spirochaetales</taxon>
        <taxon>Treponemataceae</taxon>
        <taxon>Treponema</taxon>
    </lineage>
</organism>
<reference evidence="2 3" key="1">
    <citation type="submission" date="2013-08" db="EMBL/GenBank/DDBJ databases">
        <authorList>
            <person name="Weinstock G."/>
            <person name="Sodergren E."/>
            <person name="Wylie T."/>
            <person name="Fulton L."/>
            <person name="Fulton R."/>
            <person name="Fronick C."/>
            <person name="O'Laughlin M."/>
            <person name="Godfrey J."/>
            <person name="Miner T."/>
            <person name="Herter B."/>
            <person name="Appelbaum E."/>
            <person name="Cordes M."/>
            <person name="Lek S."/>
            <person name="Wollam A."/>
            <person name="Pepin K.H."/>
            <person name="Palsikar V.B."/>
            <person name="Mitreva M."/>
            <person name="Wilson R.K."/>
        </authorList>
    </citation>
    <scope>NUCLEOTIDE SEQUENCE [LARGE SCALE GENOMIC DNA]</scope>
    <source>
        <strain evidence="2 3">ATCC 700332</strain>
    </source>
</reference>
<protein>
    <recommendedName>
        <fullName evidence="4">Ketopantoate reductase N-terminal domain-containing protein</fullName>
    </recommendedName>
</protein>
<evidence type="ECO:0000256" key="1">
    <source>
        <dbReference type="SAM" id="Phobius"/>
    </source>
</evidence>
<gene>
    <name evidence="2" type="ORF">HMPREF9193_01171</name>
</gene>
<comment type="caution">
    <text evidence="2">The sequence shown here is derived from an EMBL/GenBank/DDBJ whole genome shotgun (WGS) entry which is preliminary data.</text>
</comment>
<keyword evidence="1" id="KW-0812">Transmembrane</keyword>
<keyword evidence="3" id="KW-1185">Reference proteome</keyword>
<feature type="transmembrane region" description="Helical" evidence="1">
    <location>
        <begin position="9"/>
        <end position="30"/>
    </location>
</feature>
<keyword evidence="1" id="KW-1133">Transmembrane helix</keyword>
<evidence type="ECO:0000313" key="3">
    <source>
        <dbReference type="Proteomes" id="UP000016649"/>
    </source>
</evidence>
<evidence type="ECO:0008006" key="4">
    <source>
        <dbReference type="Google" id="ProtNLM"/>
    </source>
</evidence>
<proteinExistence type="predicted"/>
<name>A0ABN0NYX3_TRELE</name>
<evidence type="ECO:0000313" key="2">
    <source>
        <dbReference type="EMBL" id="ERJ93171.1"/>
    </source>
</evidence>
<sequence length="71" mass="7696">MESLIQMKLLIYGTGVIGGLYAAAFAKASYDMMVYASISTCTESWLKANSDIGTPISNSIQYFIKKSSSNN</sequence>
<dbReference type="EMBL" id="AWVH01000030">
    <property type="protein sequence ID" value="ERJ93171.1"/>
    <property type="molecule type" value="Genomic_DNA"/>
</dbReference>